<gene>
    <name evidence="2" type="ORF">G3567_04230</name>
</gene>
<dbReference type="SUPFAM" id="SSF50156">
    <property type="entry name" value="PDZ domain-like"/>
    <property type="match status" value="1"/>
</dbReference>
<dbReference type="InterPro" id="IPR005151">
    <property type="entry name" value="Tail-specific_protease"/>
</dbReference>
<dbReference type="InterPro" id="IPR041613">
    <property type="entry name" value="Pept_S41_N"/>
</dbReference>
<dbReference type="Gene3D" id="3.90.226.10">
    <property type="entry name" value="2-enoyl-CoA Hydratase, Chain A, domain 1"/>
    <property type="match status" value="1"/>
</dbReference>
<evidence type="ECO:0000313" key="2">
    <source>
        <dbReference type="EMBL" id="NEV93357.1"/>
    </source>
</evidence>
<evidence type="ECO:0000259" key="1">
    <source>
        <dbReference type="SMART" id="SM00245"/>
    </source>
</evidence>
<dbReference type="GO" id="GO:0007165">
    <property type="term" value="P:signal transduction"/>
    <property type="evidence" value="ECO:0007669"/>
    <property type="project" value="TreeGrafter"/>
</dbReference>
<accession>A0A6B3R2R6</accession>
<dbReference type="PANTHER" id="PTHR32060">
    <property type="entry name" value="TAIL-SPECIFIC PROTEASE"/>
    <property type="match status" value="1"/>
</dbReference>
<dbReference type="Pfam" id="PF18294">
    <property type="entry name" value="Pept_S41_N"/>
    <property type="match status" value="1"/>
</dbReference>
<dbReference type="GO" id="GO:0030288">
    <property type="term" value="C:outer membrane-bounded periplasmic space"/>
    <property type="evidence" value="ECO:0007669"/>
    <property type="project" value="TreeGrafter"/>
</dbReference>
<reference evidence="2 3" key="1">
    <citation type="submission" date="2020-02" db="EMBL/GenBank/DDBJ databases">
        <title>Flavobacteriaceae Psychroflexus bacterium YR1-1, complete genome.</title>
        <authorList>
            <person name="Li Y."/>
            <person name="Wu S."/>
        </authorList>
    </citation>
    <scope>NUCLEOTIDE SEQUENCE [LARGE SCALE GENOMIC DNA]</scope>
    <source>
        <strain evidence="2 3">YR1-1</strain>
    </source>
</reference>
<dbReference type="SUPFAM" id="SSF52096">
    <property type="entry name" value="ClpP/crotonase"/>
    <property type="match status" value="1"/>
</dbReference>
<protein>
    <submittedName>
        <fullName evidence="2">Peptidase S41</fullName>
    </submittedName>
</protein>
<dbReference type="InterPro" id="IPR036034">
    <property type="entry name" value="PDZ_sf"/>
</dbReference>
<dbReference type="PROSITE" id="PS51257">
    <property type="entry name" value="PROKAR_LIPOPROTEIN"/>
    <property type="match status" value="1"/>
</dbReference>
<comment type="caution">
    <text evidence="2">The sequence shown here is derived from an EMBL/GenBank/DDBJ whole genome shotgun (WGS) entry which is preliminary data.</text>
</comment>
<dbReference type="AlphaFoldDB" id="A0A6B3R2R6"/>
<feature type="domain" description="Tail specific protease" evidence="1">
    <location>
        <begin position="193"/>
        <end position="407"/>
    </location>
</feature>
<dbReference type="GO" id="GO:0008236">
    <property type="term" value="F:serine-type peptidase activity"/>
    <property type="evidence" value="ECO:0007669"/>
    <property type="project" value="InterPro"/>
</dbReference>
<dbReference type="RefSeq" id="WP_164004076.1">
    <property type="nucleotide sequence ID" value="NZ_JAAIKD010000002.1"/>
</dbReference>
<dbReference type="Pfam" id="PF03572">
    <property type="entry name" value="Peptidase_S41"/>
    <property type="match status" value="1"/>
</dbReference>
<dbReference type="InterPro" id="IPR029045">
    <property type="entry name" value="ClpP/crotonase-like_dom_sf"/>
</dbReference>
<dbReference type="Proteomes" id="UP000478505">
    <property type="component" value="Unassembled WGS sequence"/>
</dbReference>
<proteinExistence type="predicted"/>
<dbReference type="EMBL" id="JAAIKD010000002">
    <property type="protein sequence ID" value="NEV93357.1"/>
    <property type="molecule type" value="Genomic_DNA"/>
</dbReference>
<dbReference type="PANTHER" id="PTHR32060:SF30">
    <property type="entry name" value="CARBOXY-TERMINAL PROCESSING PROTEASE CTPA"/>
    <property type="match status" value="1"/>
</dbReference>
<dbReference type="Gene3D" id="2.30.42.10">
    <property type="match status" value="1"/>
</dbReference>
<name>A0A6B3R2R6_9FLAO</name>
<dbReference type="GO" id="GO:0006508">
    <property type="term" value="P:proteolysis"/>
    <property type="evidence" value="ECO:0007669"/>
    <property type="project" value="InterPro"/>
</dbReference>
<dbReference type="Gene3D" id="3.30.750.170">
    <property type="match status" value="1"/>
</dbReference>
<dbReference type="GO" id="GO:0004175">
    <property type="term" value="F:endopeptidase activity"/>
    <property type="evidence" value="ECO:0007669"/>
    <property type="project" value="TreeGrafter"/>
</dbReference>
<sequence>MKKLKLFLFVSISLSILMSCQEDIDDSITNVNELADQNAIKDFIWKGLNIFYVYKSDSPDLADNRFETTPEYVDFLSSIDSPVDFFYSLLAEQDRFSFIVTDFVTLEQNLQGISLSNGMKFGLVRFTNTETVFGYVRYIVPGSPADVAGIERGVIFNRIDGVTFTPTTDFNLLLSQPSYTIGLAEFQGDNLVALDQEISLNKIQLTENPILEHNVLDVDGQKVGYLMYNNFRSNFNSELNSVFANFSAEGITDLVLDLRYNSGGSIETAKDLSSMITGQFSGEVFARQIYNENFEPTELVFDNQISTDEPINSLNLSRVYVLTTTSSASASELVINALNPYINVIQIGTNTAGKFEGSVTLYDSPDFGREDVSLEHTYAIQPLILKIANKEGFTGFFDGLEPDIQQREIFSQLGVLGDPQETLLNVALREISPGFERPAFQEKQSISPGVLIGESQMNAPAFQRMYIDLNAVPSRK</sequence>
<keyword evidence="3" id="KW-1185">Reference proteome</keyword>
<dbReference type="SMART" id="SM00245">
    <property type="entry name" value="TSPc"/>
    <property type="match status" value="1"/>
</dbReference>
<evidence type="ECO:0000313" key="3">
    <source>
        <dbReference type="Proteomes" id="UP000478505"/>
    </source>
</evidence>
<organism evidence="2 3">
    <name type="scientific">Psychroflexus aurantiacus</name>
    <dbReference type="NCBI Taxonomy" id="2709310"/>
    <lineage>
        <taxon>Bacteria</taxon>
        <taxon>Pseudomonadati</taxon>
        <taxon>Bacteroidota</taxon>
        <taxon>Flavobacteriia</taxon>
        <taxon>Flavobacteriales</taxon>
        <taxon>Flavobacteriaceae</taxon>
        <taxon>Psychroflexus</taxon>
    </lineage>
</organism>
<dbReference type="CDD" id="cd07561">
    <property type="entry name" value="Peptidase_S41_CPP_like"/>
    <property type="match status" value="1"/>
</dbReference>